<evidence type="ECO:0000313" key="1">
    <source>
        <dbReference type="EMBL" id="EHI59890.1"/>
    </source>
</evidence>
<organism evidence="1 2">
    <name type="scientific">Hungatella hathewayi WAL-18680</name>
    <dbReference type="NCBI Taxonomy" id="742737"/>
    <lineage>
        <taxon>Bacteria</taxon>
        <taxon>Bacillati</taxon>
        <taxon>Bacillota</taxon>
        <taxon>Clostridia</taxon>
        <taxon>Lachnospirales</taxon>
        <taxon>Lachnospiraceae</taxon>
        <taxon>Hungatella</taxon>
    </lineage>
</organism>
<dbReference type="HOGENOM" id="CLU_2583493_0_0_9"/>
<accession>G5IF51</accession>
<name>G5IF51_9FIRM</name>
<dbReference type="PATRIC" id="fig|742737.3.peg.2152"/>
<dbReference type="AlphaFoldDB" id="G5IF51"/>
<keyword evidence="2" id="KW-1185">Reference proteome</keyword>
<reference evidence="1 2" key="1">
    <citation type="submission" date="2011-08" db="EMBL/GenBank/DDBJ databases">
        <title>The Genome Sequence of Clostridium hathewayi WAL-18680.</title>
        <authorList>
            <consortium name="The Broad Institute Genome Sequencing Platform"/>
            <person name="Earl A."/>
            <person name="Ward D."/>
            <person name="Feldgarden M."/>
            <person name="Gevers D."/>
            <person name="Finegold S.M."/>
            <person name="Summanen P.H."/>
            <person name="Molitoris D.R."/>
            <person name="Song M."/>
            <person name="Daigneault M."/>
            <person name="Allen-Vercoe E."/>
            <person name="Young S.K."/>
            <person name="Zeng Q."/>
            <person name="Gargeya S."/>
            <person name="Fitzgerald M."/>
            <person name="Haas B."/>
            <person name="Abouelleil A."/>
            <person name="Alvarado L."/>
            <person name="Arachchi H.M."/>
            <person name="Berlin A."/>
            <person name="Brown A."/>
            <person name="Chapman S.B."/>
            <person name="Chen Z."/>
            <person name="Dunbar C."/>
            <person name="Freedman E."/>
            <person name="Gearin G."/>
            <person name="Gellesch M."/>
            <person name="Goldberg J."/>
            <person name="Griggs A."/>
            <person name="Gujja S."/>
            <person name="Heiman D."/>
            <person name="Howarth C."/>
            <person name="Larson L."/>
            <person name="Lui A."/>
            <person name="MacDonald P.J.P."/>
            <person name="Montmayeur A."/>
            <person name="Murphy C."/>
            <person name="Neiman D."/>
            <person name="Pearson M."/>
            <person name="Priest M."/>
            <person name="Roberts A."/>
            <person name="Saif S."/>
            <person name="Shea T."/>
            <person name="Shenoy N."/>
            <person name="Sisk P."/>
            <person name="Stolte C."/>
            <person name="Sykes S."/>
            <person name="Wortman J."/>
            <person name="Nusbaum C."/>
            <person name="Birren B."/>
        </authorList>
    </citation>
    <scope>NUCLEOTIDE SEQUENCE [LARGE SCALE GENOMIC DNA]</scope>
    <source>
        <strain evidence="1 2">WAL-18680</strain>
    </source>
</reference>
<comment type="caution">
    <text evidence="1">The sequence shown here is derived from an EMBL/GenBank/DDBJ whole genome shotgun (WGS) entry which is preliminary data.</text>
</comment>
<dbReference type="OrthoDB" id="2058697at2"/>
<proteinExistence type="predicted"/>
<sequence length="75" mass="8788">MITWIKKKHYENKVMLVFYKTIASLLNEQKDIFTLLSNLYVSLKDTPVEDLKSEFITELAKIIHESAEQERAGNE</sequence>
<dbReference type="Proteomes" id="UP000005384">
    <property type="component" value="Unassembled WGS sequence"/>
</dbReference>
<dbReference type="EMBL" id="ADLN01000043">
    <property type="protein sequence ID" value="EHI59890.1"/>
    <property type="molecule type" value="Genomic_DNA"/>
</dbReference>
<protein>
    <submittedName>
        <fullName evidence="1">Uncharacterized protein</fullName>
    </submittedName>
</protein>
<evidence type="ECO:0000313" key="2">
    <source>
        <dbReference type="Proteomes" id="UP000005384"/>
    </source>
</evidence>
<dbReference type="RefSeq" id="WP_006780108.1">
    <property type="nucleotide sequence ID" value="NZ_CP040506.1"/>
</dbReference>
<gene>
    <name evidence="1" type="ORF">HMPREF9473_02128</name>
</gene>